<dbReference type="SUPFAM" id="SSF57850">
    <property type="entry name" value="RING/U-box"/>
    <property type="match status" value="1"/>
</dbReference>
<dbReference type="SMART" id="SM00744">
    <property type="entry name" value="RINGv"/>
    <property type="match status" value="1"/>
</dbReference>
<dbReference type="GO" id="GO:0036503">
    <property type="term" value="P:ERAD pathway"/>
    <property type="evidence" value="ECO:0007669"/>
    <property type="project" value="TreeGrafter"/>
</dbReference>
<dbReference type="GO" id="GO:0005789">
    <property type="term" value="C:endoplasmic reticulum membrane"/>
    <property type="evidence" value="ECO:0007669"/>
    <property type="project" value="UniProtKB-SubCell"/>
</dbReference>
<sequence length="845" mass="95460">MDTAEEGDICRVCRSEGTPDKPLYHPCVCTGSIKFIHQECLVQWLKHSRKEYCELCKHRFAFTPSRIYKCLFTGSVSSLLTLPLDMLSTENLLADCLQGCFVVTCTLCAFISLVWLREQIVHGGAPQWLEQNQQQQPQHQAPAPGQGAAENQPAAAELPADNGPAAEVPDIQMDPAEDMELEDEAGAEDVADANNGAQDDMNWNALEWDRAAEELTWERMLGLDGSLVFLEHVFWVVSLNTLFILVFAFCPYHIGHFTVVGLGFEKNVRASHFEGLITTIVGYILLAMLLILCHGLAALVRFQRSRHLLGVCYIVVKVSLLVVVEIGVFPLICGWWLDICSLEMFDASLKDRELSFDSAPGTTMFLHWLVGMVYVFYFASFILLLREVLRPGVLWFLRNLNDPDFNPVQEMIHLPIYRHLRRFILSVVVFGSIVLLMLWLPIRTIKLILPAFLPYNVMLYSDAPVSELSLELLLLQVVLPALLEQGHTRQWLKGLVRAWTVTAGYLLDLHSYLLGDQEENDDDADQQANNNQQRRNNNNAIPEGLHAAHQAILQQGGPVGVQPYHRPMKFTFRIVLLIVFMCVTLLVASLACLTLPVFTGRYLMSFWTGTAKIHELYTAACGLYVCWLSIRVITVLLSWMPQGRRAILLKVQEWTLMILKTVVVAVLLAGAIPLLLGLLFEMVIVAPLRVPLDQTPLFYPWQDWALGVLHAKIIAAITLMGPQWWLKTVIEQVYANGIRNIDLHFIIRKLAAPVICVLLVSLCVPYVISAGVTMEMQNLVQRRIYPFLLMVVMLLGILSFQIRQFKRLYEHIKNDKYLVGQRLVNYERKAAGRSSTATHSSSSQE</sequence>
<feature type="transmembrane region" description="Helical" evidence="21">
    <location>
        <begin position="311"/>
        <end position="337"/>
    </location>
</feature>
<feature type="transmembrane region" description="Helical" evidence="21">
    <location>
        <begin position="365"/>
        <end position="385"/>
    </location>
</feature>
<evidence type="ECO:0000256" key="1">
    <source>
        <dbReference type="ARBA" id="ARBA00000900"/>
    </source>
</evidence>
<dbReference type="InterPro" id="IPR011016">
    <property type="entry name" value="Znf_RING-CH"/>
</dbReference>
<accession>A0A8C7MMY9</accession>
<feature type="transmembrane region" description="Helical" evidence="21">
    <location>
        <begin position="574"/>
        <end position="596"/>
    </location>
</feature>
<dbReference type="GO" id="GO:0008270">
    <property type="term" value="F:zinc ion binding"/>
    <property type="evidence" value="ECO:0007669"/>
    <property type="project" value="UniProtKB-KW"/>
</dbReference>
<dbReference type="PANTHER" id="PTHR13145:SF0">
    <property type="entry name" value="E3 UBIQUITIN-PROTEIN LIGASE MARCHF6"/>
    <property type="match status" value="1"/>
</dbReference>
<evidence type="ECO:0000313" key="24">
    <source>
        <dbReference type="Proteomes" id="UP000694557"/>
    </source>
</evidence>
<feature type="transmembrane region" description="Helical" evidence="21">
    <location>
        <begin position="704"/>
        <end position="726"/>
    </location>
</feature>
<dbReference type="GO" id="GO:0061630">
    <property type="term" value="F:ubiquitin protein ligase activity"/>
    <property type="evidence" value="ECO:0007669"/>
    <property type="project" value="UniProtKB-EC"/>
</dbReference>
<feature type="domain" description="RING-CH-type" evidence="22">
    <location>
        <begin position="2"/>
        <end position="63"/>
    </location>
</feature>
<evidence type="ECO:0000256" key="9">
    <source>
        <dbReference type="ARBA" id="ARBA00022786"/>
    </source>
</evidence>
<evidence type="ECO:0000256" key="12">
    <source>
        <dbReference type="ARBA" id="ARBA00022843"/>
    </source>
</evidence>
<dbReference type="Gene3D" id="3.30.40.10">
    <property type="entry name" value="Zinc/RING finger domain, C3HC4 (zinc finger)"/>
    <property type="match status" value="1"/>
</dbReference>
<evidence type="ECO:0000256" key="5">
    <source>
        <dbReference type="ARBA" id="ARBA00022679"/>
    </source>
</evidence>
<dbReference type="InterPro" id="IPR013083">
    <property type="entry name" value="Znf_RING/FYVE/PHD"/>
</dbReference>
<evidence type="ECO:0000256" key="13">
    <source>
        <dbReference type="ARBA" id="ARBA00022989"/>
    </source>
</evidence>
<keyword evidence="9" id="KW-0833">Ubl conjugation pathway</keyword>
<dbReference type="GeneTree" id="ENSGT00940000155171"/>
<evidence type="ECO:0000256" key="11">
    <source>
        <dbReference type="ARBA" id="ARBA00022833"/>
    </source>
</evidence>
<feature type="transmembrane region" description="Helical" evidence="21">
    <location>
        <begin position="747"/>
        <end position="772"/>
    </location>
</feature>
<evidence type="ECO:0000313" key="23">
    <source>
        <dbReference type="Ensembl" id="ENSOKIP00005066616.1"/>
    </source>
</evidence>
<evidence type="ECO:0000256" key="8">
    <source>
        <dbReference type="ARBA" id="ARBA00022771"/>
    </source>
</evidence>
<keyword evidence="12" id="KW-0832">Ubl conjugation</keyword>
<dbReference type="InterPro" id="IPR056521">
    <property type="entry name" value="MARCHF6-like_C"/>
</dbReference>
<reference evidence="23" key="1">
    <citation type="submission" date="2025-08" db="UniProtKB">
        <authorList>
            <consortium name="Ensembl"/>
        </authorList>
    </citation>
    <scope>IDENTIFICATION</scope>
</reference>
<keyword evidence="24" id="KW-1185">Reference proteome</keyword>
<dbReference type="Pfam" id="PF23113">
    <property type="entry name" value="MARCHF6_C"/>
    <property type="match status" value="1"/>
</dbReference>
<dbReference type="Pfam" id="PF12906">
    <property type="entry name" value="RINGv"/>
    <property type="match status" value="1"/>
</dbReference>
<feature type="region of interest" description="Disordered" evidence="20">
    <location>
        <begin position="130"/>
        <end position="170"/>
    </location>
</feature>
<keyword evidence="8" id="KW-0863">Zinc-finger</keyword>
<feature type="transmembrane region" description="Helical" evidence="21">
    <location>
        <begin position="423"/>
        <end position="445"/>
    </location>
</feature>
<evidence type="ECO:0000259" key="22">
    <source>
        <dbReference type="PROSITE" id="PS51292"/>
    </source>
</evidence>
<keyword evidence="11" id="KW-0862">Zinc</keyword>
<evidence type="ECO:0000256" key="15">
    <source>
        <dbReference type="ARBA" id="ARBA00023136"/>
    </source>
</evidence>
<dbReference type="EC" id="2.3.2.27" evidence="4"/>
<feature type="transmembrane region" description="Helical" evidence="21">
    <location>
        <begin position="465"/>
        <end position="483"/>
    </location>
</feature>
<evidence type="ECO:0000256" key="4">
    <source>
        <dbReference type="ARBA" id="ARBA00012483"/>
    </source>
</evidence>
<keyword evidence="14" id="KW-0007">Acetylation</keyword>
<evidence type="ECO:0000256" key="17">
    <source>
        <dbReference type="ARBA" id="ARBA00069012"/>
    </source>
</evidence>
<keyword evidence="10" id="KW-0256">Endoplasmic reticulum</keyword>
<feature type="transmembrane region" description="Helical" evidence="21">
    <location>
        <begin position="275"/>
        <end position="299"/>
    </location>
</feature>
<feature type="compositionally biased region" description="Low complexity" evidence="20">
    <location>
        <begin position="130"/>
        <end position="160"/>
    </location>
</feature>
<evidence type="ECO:0000256" key="19">
    <source>
        <dbReference type="ARBA" id="ARBA00083917"/>
    </source>
</evidence>
<evidence type="ECO:0000256" key="14">
    <source>
        <dbReference type="ARBA" id="ARBA00022990"/>
    </source>
</evidence>
<evidence type="ECO:0000256" key="10">
    <source>
        <dbReference type="ARBA" id="ARBA00022824"/>
    </source>
</evidence>
<evidence type="ECO:0000256" key="2">
    <source>
        <dbReference type="ARBA" id="ARBA00004477"/>
    </source>
</evidence>
<evidence type="ECO:0000256" key="7">
    <source>
        <dbReference type="ARBA" id="ARBA00022723"/>
    </source>
</evidence>
<name>A0A8C7MMY9_ONCKI</name>
<dbReference type="FunFam" id="3.30.40.10:FF:000096">
    <property type="entry name" value="E3 ubiquitin-protein ligase MARCH6"/>
    <property type="match status" value="1"/>
</dbReference>
<dbReference type="PANTHER" id="PTHR13145">
    <property type="entry name" value="SSM4 PROTEIN"/>
    <property type="match status" value="1"/>
</dbReference>
<comment type="subcellular location">
    <subcellularLocation>
        <location evidence="2">Endoplasmic reticulum membrane</location>
        <topology evidence="2">Multi-pass membrane protein</topology>
    </subcellularLocation>
</comment>
<comment type="subunit">
    <text evidence="16">Interacts with DIO2. Interacts with SQLE.</text>
</comment>
<evidence type="ECO:0000256" key="21">
    <source>
        <dbReference type="SAM" id="Phobius"/>
    </source>
</evidence>
<organism evidence="23 24">
    <name type="scientific">Oncorhynchus kisutch</name>
    <name type="common">Coho salmon</name>
    <name type="synonym">Salmo kisutch</name>
    <dbReference type="NCBI Taxonomy" id="8019"/>
    <lineage>
        <taxon>Eukaryota</taxon>
        <taxon>Metazoa</taxon>
        <taxon>Chordata</taxon>
        <taxon>Craniata</taxon>
        <taxon>Vertebrata</taxon>
        <taxon>Euteleostomi</taxon>
        <taxon>Actinopterygii</taxon>
        <taxon>Neopterygii</taxon>
        <taxon>Teleostei</taxon>
        <taxon>Protacanthopterygii</taxon>
        <taxon>Salmoniformes</taxon>
        <taxon>Salmonidae</taxon>
        <taxon>Salmoninae</taxon>
        <taxon>Oncorhynchus</taxon>
    </lineage>
</organism>
<feature type="transmembrane region" description="Helical" evidence="21">
    <location>
        <begin position="784"/>
        <end position="802"/>
    </location>
</feature>
<dbReference type="Ensembl" id="ENSOKIT00005070863.1">
    <property type="protein sequence ID" value="ENSOKIP00005066616.1"/>
    <property type="gene ID" value="ENSOKIG00005028431.1"/>
</dbReference>
<dbReference type="CDD" id="cd16702">
    <property type="entry name" value="RING_CH-C4HC3_MARCH6"/>
    <property type="match status" value="1"/>
</dbReference>
<keyword evidence="7" id="KW-0479">Metal-binding</keyword>
<evidence type="ECO:0000256" key="6">
    <source>
        <dbReference type="ARBA" id="ARBA00022692"/>
    </source>
</evidence>
<dbReference type="AlphaFoldDB" id="A0A8C7MMY9"/>
<feature type="region of interest" description="Disordered" evidence="20">
    <location>
        <begin position="520"/>
        <end position="539"/>
    </location>
</feature>
<feature type="transmembrane region" description="Helical" evidence="21">
    <location>
        <begin position="616"/>
        <end position="640"/>
    </location>
</feature>
<evidence type="ECO:0000256" key="16">
    <source>
        <dbReference type="ARBA" id="ARBA00064724"/>
    </source>
</evidence>
<proteinExistence type="predicted"/>
<protein>
    <recommendedName>
        <fullName evidence="17">E3 ubiquitin-protein ligase MARCHF6</fullName>
        <ecNumber evidence="4">2.3.2.27</ecNumber>
    </recommendedName>
    <alternativeName>
        <fullName evidence="19">Membrane-associated RING finger protein 6</fullName>
    </alternativeName>
    <alternativeName>
        <fullName evidence="18">Membrane-associated RING-CH protein VI</fullName>
    </alternativeName>
</protein>
<keyword evidence="6 21" id="KW-0812">Transmembrane</keyword>
<keyword evidence="13 21" id="KW-1133">Transmembrane helix</keyword>
<comment type="pathway">
    <text evidence="3">Protein modification; protein ubiquitination.</text>
</comment>
<evidence type="ECO:0000256" key="20">
    <source>
        <dbReference type="SAM" id="MobiDB-lite"/>
    </source>
</evidence>
<evidence type="ECO:0000256" key="18">
    <source>
        <dbReference type="ARBA" id="ARBA00082010"/>
    </source>
</evidence>
<gene>
    <name evidence="23" type="primary">MARCHF6</name>
    <name evidence="23" type="synonym">LOC109875346</name>
</gene>
<feature type="transmembrane region" description="Helical" evidence="21">
    <location>
        <begin position="661"/>
        <end position="684"/>
    </location>
</feature>
<feature type="compositionally biased region" description="Low complexity" evidence="20">
    <location>
        <begin position="526"/>
        <end position="539"/>
    </location>
</feature>
<dbReference type="PROSITE" id="PS51292">
    <property type="entry name" value="ZF_RING_CH"/>
    <property type="match status" value="1"/>
</dbReference>
<reference evidence="23" key="2">
    <citation type="submission" date="2025-09" db="UniProtKB">
        <authorList>
            <consortium name="Ensembl"/>
        </authorList>
    </citation>
    <scope>IDENTIFICATION</scope>
</reference>
<feature type="transmembrane region" description="Helical" evidence="21">
    <location>
        <begin position="233"/>
        <end position="255"/>
    </location>
</feature>
<evidence type="ECO:0000256" key="3">
    <source>
        <dbReference type="ARBA" id="ARBA00004906"/>
    </source>
</evidence>
<comment type="catalytic activity">
    <reaction evidence="1">
        <text>S-ubiquitinyl-[E2 ubiquitin-conjugating enzyme]-L-cysteine + [acceptor protein]-L-lysine = [E2 ubiquitin-conjugating enzyme]-L-cysteine + N(6)-ubiquitinyl-[acceptor protein]-L-lysine.</text>
        <dbReference type="EC" id="2.3.2.27"/>
    </reaction>
</comment>
<keyword evidence="5" id="KW-0808">Transferase</keyword>
<keyword evidence="15 21" id="KW-0472">Membrane</keyword>
<dbReference type="Proteomes" id="UP000694557">
    <property type="component" value="Unassembled WGS sequence"/>
</dbReference>